<accession>A0A261V148</accession>
<protein>
    <recommendedName>
        <fullName evidence="5">DUF3325 domain-containing protein</fullName>
    </recommendedName>
</protein>
<reference evidence="4" key="1">
    <citation type="submission" date="2017-05" db="EMBL/GenBank/DDBJ databases">
        <title>Complete and WGS of Bordetella genogroups.</title>
        <authorList>
            <person name="Spilker T."/>
            <person name="Lipuma J."/>
        </authorList>
    </citation>
    <scope>NUCLEOTIDE SEQUENCE [LARGE SCALE GENOMIC DNA]</scope>
    <source>
        <strain evidence="4">AU8856</strain>
    </source>
</reference>
<keyword evidence="4" id="KW-1185">Reference proteome</keyword>
<organism evidence="3 4">
    <name type="scientific">Bordetella genomosp. 11</name>
    <dbReference type="NCBI Taxonomy" id="1416808"/>
    <lineage>
        <taxon>Bacteria</taxon>
        <taxon>Pseudomonadati</taxon>
        <taxon>Pseudomonadota</taxon>
        <taxon>Betaproteobacteria</taxon>
        <taxon>Burkholderiales</taxon>
        <taxon>Alcaligenaceae</taxon>
        <taxon>Bordetella</taxon>
    </lineage>
</organism>
<dbReference type="OrthoDB" id="8641981at2"/>
<dbReference type="AlphaFoldDB" id="A0A261V148"/>
<evidence type="ECO:0000256" key="2">
    <source>
        <dbReference type="SAM" id="SignalP"/>
    </source>
</evidence>
<dbReference type="InterPro" id="IPR021762">
    <property type="entry name" value="DUF3325"/>
</dbReference>
<dbReference type="Pfam" id="PF11804">
    <property type="entry name" value="DUF3325"/>
    <property type="match status" value="1"/>
</dbReference>
<name>A0A261V148_9BORD</name>
<keyword evidence="1" id="KW-1133">Transmembrane helix</keyword>
<feature type="chain" id="PRO_5012424338" description="DUF3325 domain-containing protein" evidence="2">
    <location>
        <begin position="21"/>
        <end position="99"/>
    </location>
</feature>
<proteinExistence type="predicted"/>
<feature type="transmembrane region" description="Helical" evidence="1">
    <location>
        <begin position="44"/>
        <end position="67"/>
    </location>
</feature>
<evidence type="ECO:0008006" key="5">
    <source>
        <dbReference type="Google" id="ProtNLM"/>
    </source>
</evidence>
<keyword evidence="2" id="KW-0732">Signal</keyword>
<dbReference type="RefSeq" id="WP_094840081.1">
    <property type="nucleotide sequence ID" value="NZ_NEVS01000001.1"/>
</dbReference>
<feature type="signal peptide" evidence="2">
    <location>
        <begin position="1"/>
        <end position="20"/>
    </location>
</feature>
<keyword evidence="1" id="KW-0472">Membrane</keyword>
<keyword evidence="1" id="KW-0812">Transmembrane</keyword>
<comment type="caution">
    <text evidence="3">The sequence shown here is derived from an EMBL/GenBank/DDBJ whole genome shotgun (WGS) entry which is preliminary data.</text>
</comment>
<dbReference type="Proteomes" id="UP000215767">
    <property type="component" value="Unassembled WGS sequence"/>
</dbReference>
<dbReference type="EMBL" id="NEVS01000001">
    <property type="protein sequence ID" value="OZI66883.1"/>
    <property type="molecule type" value="Genomic_DNA"/>
</dbReference>
<sequence length="99" mass="10284">MIHLLVLMCCTAGFTALALATERQQEAVFGRHLPARGTRALRMAGWGVLALALGIVVAGQGWGLGLVSYSGHTSVAAGLVYLGLAARARRGKDVLPGSR</sequence>
<evidence type="ECO:0000256" key="1">
    <source>
        <dbReference type="SAM" id="Phobius"/>
    </source>
</evidence>
<gene>
    <name evidence="3" type="ORF">CAL28_03960</name>
</gene>
<evidence type="ECO:0000313" key="3">
    <source>
        <dbReference type="EMBL" id="OZI66883.1"/>
    </source>
</evidence>
<evidence type="ECO:0000313" key="4">
    <source>
        <dbReference type="Proteomes" id="UP000215767"/>
    </source>
</evidence>